<dbReference type="PANTHER" id="PTHR10900:SF12">
    <property type="entry name" value="PERIOSTIN"/>
    <property type="match status" value="1"/>
</dbReference>
<proteinExistence type="predicted"/>
<dbReference type="Ensembl" id="ENSHHUT00000038783.1">
    <property type="protein sequence ID" value="ENSHHUP00000037302.1"/>
    <property type="gene ID" value="ENSHHUG00000023359.1"/>
</dbReference>
<dbReference type="GO" id="GO:0050839">
    <property type="term" value="F:cell adhesion molecule binding"/>
    <property type="evidence" value="ECO:0007669"/>
    <property type="project" value="TreeGrafter"/>
</dbReference>
<reference evidence="2" key="3">
    <citation type="submission" date="2025-09" db="UniProtKB">
        <authorList>
            <consortium name="Ensembl"/>
        </authorList>
    </citation>
    <scope>IDENTIFICATION</scope>
</reference>
<dbReference type="STRING" id="62062.ENSHHUP00000037302"/>
<dbReference type="AlphaFoldDB" id="A0A4W5MFX3"/>
<protein>
    <recommendedName>
        <fullName evidence="1">FAS1 domain-containing protein</fullName>
    </recommendedName>
</protein>
<dbReference type="Proteomes" id="UP000314982">
    <property type="component" value="Unassembled WGS sequence"/>
</dbReference>
<evidence type="ECO:0000259" key="1">
    <source>
        <dbReference type="PROSITE" id="PS50213"/>
    </source>
</evidence>
<name>A0A4W5MFX3_9TELE</name>
<dbReference type="InterPro" id="IPR036378">
    <property type="entry name" value="FAS1_dom_sf"/>
</dbReference>
<evidence type="ECO:0000313" key="3">
    <source>
        <dbReference type="Proteomes" id="UP000314982"/>
    </source>
</evidence>
<keyword evidence="3" id="KW-1185">Reference proteome</keyword>
<dbReference type="Gene3D" id="2.30.180.10">
    <property type="entry name" value="FAS1 domain"/>
    <property type="match status" value="1"/>
</dbReference>
<accession>A0A4W5MFX3</accession>
<evidence type="ECO:0000313" key="2">
    <source>
        <dbReference type="Ensembl" id="ENSHHUP00000037302.1"/>
    </source>
</evidence>
<dbReference type="PANTHER" id="PTHR10900">
    <property type="entry name" value="PERIOSTIN-RELATED"/>
    <property type="match status" value="1"/>
</dbReference>
<dbReference type="Pfam" id="PF02469">
    <property type="entry name" value="Fasciclin"/>
    <property type="match status" value="1"/>
</dbReference>
<dbReference type="PROSITE" id="PS50213">
    <property type="entry name" value="FAS1"/>
    <property type="match status" value="1"/>
</dbReference>
<dbReference type="SUPFAM" id="SSF82153">
    <property type="entry name" value="FAS1 domain"/>
    <property type="match status" value="1"/>
</dbReference>
<dbReference type="GO" id="GO:0031012">
    <property type="term" value="C:extracellular matrix"/>
    <property type="evidence" value="ECO:0007669"/>
    <property type="project" value="TreeGrafter"/>
</dbReference>
<reference evidence="2" key="2">
    <citation type="submission" date="2025-08" db="UniProtKB">
        <authorList>
            <consortium name="Ensembl"/>
        </authorList>
    </citation>
    <scope>IDENTIFICATION</scope>
</reference>
<sequence>MVNSRMLTKDLKNDMSITSMYNNLGLYINHYSNGIVTVNCARIIHGNQVATNGVVHVIDRVITNVGNTIQGALEVDYDLSSFSVRT</sequence>
<organism evidence="2 3">
    <name type="scientific">Hucho hucho</name>
    <name type="common">huchen</name>
    <dbReference type="NCBI Taxonomy" id="62062"/>
    <lineage>
        <taxon>Eukaryota</taxon>
        <taxon>Metazoa</taxon>
        <taxon>Chordata</taxon>
        <taxon>Craniata</taxon>
        <taxon>Vertebrata</taxon>
        <taxon>Euteleostomi</taxon>
        <taxon>Actinopterygii</taxon>
        <taxon>Neopterygii</taxon>
        <taxon>Teleostei</taxon>
        <taxon>Protacanthopterygii</taxon>
        <taxon>Salmoniformes</taxon>
        <taxon>Salmonidae</taxon>
        <taxon>Salmoninae</taxon>
        <taxon>Hucho</taxon>
    </lineage>
</organism>
<dbReference type="GO" id="GO:0030198">
    <property type="term" value="P:extracellular matrix organization"/>
    <property type="evidence" value="ECO:0007669"/>
    <property type="project" value="TreeGrafter"/>
</dbReference>
<dbReference type="GO" id="GO:0005615">
    <property type="term" value="C:extracellular space"/>
    <property type="evidence" value="ECO:0007669"/>
    <property type="project" value="TreeGrafter"/>
</dbReference>
<dbReference type="InterPro" id="IPR050904">
    <property type="entry name" value="Adhesion/Biosynth-related"/>
</dbReference>
<dbReference type="InterPro" id="IPR000782">
    <property type="entry name" value="FAS1_domain"/>
</dbReference>
<dbReference type="GO" id="GO:0007155">
    <property type="term" value="P:cell adhesion"/>
    <property type="evidence" value="ECO:0007669"/>
    <property type="project" value="TreeGrafter"/>
</dbReference>
<reference evidence="3" key="1">
    <citation type="submission" date="2018-06" db="EMBL/GenBank/DDBJ databases">
        <title>Genome assembly of Danube salmon.</title>
        <authorList>
            <person name="Macqueen D.J."/>
            <person name="Gundappa M.K."/>
        </authorList>
    </citation>
    <scope>NUCLEOTIDE SEQUENCE [LARGE SCALE GENOMIC DNA]</scope>
</reference>
<feature type="domain" description="FAS1" evidence="1">
    <location>
        <begin position="1"/>
        <end position="62"/>
    </location>
</feature>